<dbReference type="PATRIC" id="fig|1454001.3.peg.964"/>
<gene>
    <name evidence="2" type="ORF">AW08_01016</name>
</gene>
<feature type="compositionally biased region" description="Basic and acidic residues" evidence="1">
    <location>
        <begin position="158"/>
        <end position="168"/>
    </location>
</feature>
<accession>A0A011PQU8</accession>
<keyword evidence="3" id="KW-1185">Reference proteome</keyword>
<feature type="region of interest" description="Disordered" evidence="1">
    <location>
        <begin position="149"/>
        <end position="177"/>
    </location>
</feature>
<dbReference type="EMBL" id="JFAX01000004">
    <property type="protein sequence ID" value="EXI68704.1"/>
    <property type="molecule type" value="Genomic_DNA"/>
</dbReference>
<evidence type="ECO:0000313" key="2">
    <source>
        <dbReference type="EMBL" id="EXI68704.1"/>
    </source>
</evidence>
<evidence type="ECO:0000313" key="3">
    <source>
        <dbReference type="Proteomes" id="UP000020218"/>
    </source>
</evidence>
<evidence type="ECO:0000256" key="1">
    <source>
        <dbReference type="SAM" id="MobiDB-lite"/>
    </source>
</evidence>
<reference evidence="2" key="1">
    <citation type="submission" date="2014-02" db="EMBL/GenBank/DDBJ databases">
        <title>Expanding our view of genomic diversity in Candidatus Accumulibacter clades.</title>
        <authorList>
            <person name="Skennerton C.T."/>
            <person name="Barr J.J."/>
            <person name="Slater F.R."/>
            <person name="Bond P.L."/>
            <person name="Tyson G.W."/>
        </authorList>
    </citation>
    <scope>NUCLEOTIDE SEQUENCE [LARGE SCALE GENOMIC DNA]</scope>
</reference>
<organism evidence="2 3">
    <name type="scientific">Candidatus Accumulibacter adjunctus</name>
    <dbReference type="NCBI Taxonomy" id="1454001"/>
    <lineage>
        <taxon>Bacteria</taxon>
        <taxon>Pseudomonadati</taxon>
        <taxon>Pseudomonadota</taxon>
        <taxon>Betaproteobacteria</taxon>
        <taxon>Candidatus Accumulibacter</taxon>
    </lineage>
</organism>
<sequence length="177" mass="19386">MYVVDDPTLALISRFVGGGETPERSDEEFFERQLATVQTHVASFPEAEREARALAWIESNARLYRQQWQKQIAVTTLQATRCPDCPLANGGDRQTPCAIHAQWLELLRRYVGSAISSHDYVEQSLALLARHKAGLRAGHARSAASALAARSDAGAAGDRQRCRDEDRAACPSSPVPA</sequence>
<comment type="caution">
    <text evidence="2">The sequence shown here is derived from an EMBL/GenBank/DDBJ whole genome shotgun (WGS) entry which is preliminary data.</text>
</comment>
<dbReference type="AlphaFoldDB" id="A0A011PQU8"/>
<proteinExistence type="predicted"/>
<name>A0A011PQU8_9PROT</name>
<protein>
    <submittedName>
        <fullName evidence="2">Uncharacterized protein</fullName>
    </submittedName>
</protein>
<dbReference type="STRING" id="1454001.AW08_01016"/>
<dbReference type="Proteomes" id="UP000020218">
    <property type="component" value="Unassembled WGS sequence"/>
</dbReference>